<dbReference type="Pfam" id="PF19078">
    <property type="entry name" value="Big_12"/>
    <property type="match status" value="4"/>
</dbReference>
<gene>
    <name evidence="2" type="ORF">PSJ8397_02513</name>
</gene>
<dbReference type="SUPFAM" id="SSF103515">
    <property type="entry name" value="Autotransporter"/>
    <property type="match status" value="1"/>
</dbReference>
<dbReference type="InterPro" id="IPR044048">
    <property type="entry name" value="Big_12"/>
</dbReference>
<evidence type="ECO:0000259" key="1">
    <source>
        <dbReference type="Pfam" id="PF19078"/>
    </source>
</evidence>
<feature type="domain" description="Bacterial Ig-like" evidence="1">
    <location>
        <begin position="1630"/>
        <end position="1700"/>
    </location>
</feature>
<feature type="domain" description="Bacterial Ig-like" evidence="1">
    <location>
        <begin position="1901"/>
        <end position="1985"/>
    </location>
</feature>
<dbReference type="Proteomes" id="UP000193623">
    <property type="component" value="Unassembled WGS sequence"/>
</dbReference>
<keyword evidence="3" id="KW-1185">Reference proteome</keyword>
<dbReference type="EMBL" id="FWFT01000004">
    <property type="protein sequence ID" value="SLN48876.1"/>
    <property type="molecule type" value="Genomic_DNA"/>
</dbReference>
<accession>A0A1Y5SUR3</accession>
<sequence>MIKSFIRRAERAVRRGAGIAAIGVLSALGALPAGQVNAFGTGGDVVSGASVQLAGTTTATPSCSVFTNFTPSIGVAQILINSRSATSSIWFFDSITAVTLITELQLSLACPFTVVPNSLVPIEPSAATFADEIEMGITFRATEDVTGDVYDYKIAYIGATNTNLENTRTLVVPPAPVVSSVGAISPATYGVGTTISIPVTFSTDIAVTGTPQMSITVGGAPRVAQFASVQSGNTAVFTYTVQANDAGTVALGNIVNAGGSSIVDASSGAPVVDFTLNSVASSPGVLVDGVAPEISSITPPSMGTRGINAALDITLNFSEAVTPFGPGQLVASGTIDLRVGTALREATYLSGAGTTAITYRYTVQSGDEDTDGIALEGTSGSTFRDVAVNARTSTSAISAVFSGVNVDGVAPMITGFTVQEGLFKLNDTIEIFVEVDETITDGGFPTSARPTLTLDIGGTTTTASYNRFTGPSTRLRFSATVPSGVVDANGIEITAIDLDGAFPQDAVSNVVALTLPAVTTFPKTTVDSVRPDLLTVERLDPTTVVTNADTLKWKATFSEPVTGLAAGAFTVTGASGANLAYEQTANPAVWTVTASGAAVASAQGTLILQTALGFAPTDLAGNKADTLFATFELYTLDNTGPFMTNVARQSPSQATTNADSLTFRATFDDALVGVQASDFFVFVNNLPVSASSISMVSSTVYDVTFTDAALKDASGDIRLSISATRGAADALGNLLSTGGPSTANSQAFTLDNRAPEPKSIARFSSGSGLTNADTIDFLVTFSEDLTNLTASNFVTTGGAGSVTSVVSYGGADIYVVTVGGADLVDHDGRIGLDLAAAPTARDVAGNFLRAATRFITKETYELQNTGPSLSDISRSTPEDQLTNANSVEFELSFSGDVDNPQISDFQVVGGAGAITAVRQSSGDVFVTVSGNGLNTHNGNVTVGVSPTNNLKDLLGNPFAQDGSIDTESYTFDNTAPRLLTIARQSPTQSTVSDGPVTFRMAFSEALASFDATDVVIFGGGTVDVAVAEVNSSTFDVTVSGANLDTLNGTLSASLNLTNLSDVAGNDMESVEPTSSNETYTFDNDAPILLSITRADPQDEATNATTLAFDAVFNEPLSPVFGASSFSSPEVPDATVVAAATSNPNRLRVTVSGGSLATYSGFVSISLSAPYLISDVTGDNFVFNTQPTGLNQSFLVDRGTPRVASIVRAIPEDAVTNADSLSFLVSTTEAVRNLSTSDFAVNGTAGTVTSVTPVSSRMEGSVPEAAIAPVTAPCATAHADVVCGGLPIGLPCSDIYGGPGLGPCGPVGPPTGGPFPPMAVPVLNSRFIVVVSGNGLDTFDGVVGLNVASTTGAVDAAGNLLATSEPETDETYTLDNTAPTVTSIAKLSPTNSFTNADTLTWQVTFSEDLKGVDATTFGINGGATGTAAVTPVSARVYNVTFSGGNLADFNGVATLRILANWTDLAGNGPTNVSATDLNESYTLDNTAPQALSISRLAPDNEVTNVDSLLFQVVFDSPMGEVTAADFAVTGGAGAVTGVRFGPLGLGKAETADQPTEAAFVSAFGYFVTVSGNGLADHNGVIGLTVSDTATAVDNSGNVVSNGAPATNQTYTMDNLGPLPSLSAPAGPYAGAFTLTVTFSEPVVGFEASDLVTDADVGTLNTSDNTTFTVEITPTADGDVTIALPAGAVTDALGNSSRAATSLEETADVTQPSVVITTPDLGGALTNAAFGILVTFSEDVTDFTAADITVQNGAASEFIAISGSVYGALITPDGAGEVSVSIAAGAATDAVGLLSTASNTVTVTNDVSPPTAVITVPDGPLGSEFDITITFSEAVDGLDISDIVIPGAVIGTPVTEDGGVTWTVPIAIRSSGSLDITLTNGAVTDLAGNGSSTSTTISVVIDADAPVVTMNAADDVVTQAFTLNIAASEAIEGLTLEDLTVTNGSVSNLAGSGASYTVQVDPVIGAVVRVELPAGAVADAAGNVTAAATVFEVQAGSPEVALAEREDEVIDVVQQEALRRLDNEMAANAGMMNSARGRFMSGEQVDVSQDVPFDVTGTAELSLQAFSTSGTFYGQRMLDSGMLRIAQGQFNIVADDTGSTNMQVSGRVTLEKDLSETSRLGYFYGGSLNVGDIDGTFEGSSSSAGLVAGVYGLTQLSATVFADAYGGVGYTWTDIEFADDVLALDGDYGAFSYYAGASVTGSYMMESGIEFRPNASLDYGRTELGLIGFQADAFGLSSSVEQEFGAVSILELSLTPEVLIPLETGGALNTLSIAPSLVCRYTDARVDSENCGGGLAVGLDGVSDDGLSRYGISLDVQRTGDTERRSAEVYYELEF</sequence>
<name>A0A1Y5SUR3_9RHOB</name>
<dbReference type="PANTHER" id="PTHR34677">
    <property type="match status" value="1"/>
</dbReference>
<evidence type="ECO:0000313" key="2">
    <source>
        <dbReference type="EMBL" id="SLN48876.1"/>
    </source>
</evidence>
<feature type="domain" description="Bacterial Ig-like" evidence="1">
    <location>
        <begin position="1804"/>
        <end position="1895"/>
    </location>
</feature>
<dbReference type="InterPro" id="IPR036709">
    <property type="entry name" value="Autotransporte_beta_dom_sf"/>
</dbReference>
<dbReference type="PANTHER" id="PTHR34677:SF3">
    <property type="entry name" value="BACTERIAL IG-LIKE DOMAIN-CONTAINING PROTEIN"/>
    <property type="match status" value="1"/>
</dbReference>
<reference evidence="2 3" key="1">
    <citation type="submission" date="2017-03" db="EMBL/GenBank/DDBJ databases">
        <authorList>
            <person name="Afonso C.L."/>
            <person name="Miller P.J."/>
            <person name="Scott M.A."/>
            <person name="Spackman E."/>
            <person name="Goraichik I."/>
            <person name="Dimitrov K.M."/>
            <person name="Suarez D.L."/>
            <person name="Swayne D.E."/>
        </authorList>
    </citation>
    <scope>NUCLEOTIDE SEQUENCE [LARGE SCALE GENOMIC DNA]</scope>
    <source>
        <strain evidence="2 3">CECT 8397</strain>
    </source>
</reference>
<evidence type="ECO:0000313" key="3">
    <source>
        <dbReference type="Proteomes" id="UP000193623"/>
    </source>
</evidence>
<protein>
    <recommendedName>
        <fullName evidence="1">Bacterial Ig-like domain-containing protein</fullName>
    </recommendedName>
</protein>
<feature type="domain" description="Bacterial Ig-like" evidence="1">
    <location>
        <begin position="1706"/>
        <end position="1800"/>
    </location>
</feature>
<organism evidence="2 3">
    <name type="scientific">Pseudooctadecabacter jejudonensis</name>
    <dbReference type="NCBI Taxonomy" id="1391910"/>
    <lineage>
        <taxon>Bacteria</taxon>
        <taxon>Pseudomonadati</taxon>
        <taxon>Pseudomonadota</taxon>
        <taxon>Alphaproteobacteria</taxon>
        <taxon>Rhodobacterales</taxon>
        <taxon>Paracoccaceae</taxon>
        <taxon>Pseudooctadecabacter</taxon>
    </lineage>
</organism>
<proteinExistence type="predicted"/>